<dbReference type="KEGG" id="rher:EHE19_007470"/>
<sequence>MSPENENRQLKGILSSILPSESKLLFENSSRGISDVYTPSEPPSITPKEVLEKGKTLSFIFTYTNEDYLRPIYSDTWKQAYYQGWLYLPRKIISARHNLFIYPDNSNDIFNMEGELGFNPSLSIDDQNYINIMIYNFDLQKVVQLENQIVLSGIPAKKGVQIISIKTNDIAIQNEDEQLSIQLCTPKGLELDYQTINFPQVPNGTDDFGAVEETFLNLSSVSNIVDENTILKQELKHYISDSPSPIYFQYNGGYQTANILSEIIDLENAINCSSPINYSILYDNKKYVSPIFHPEWKKHSDKDWCYIPRKMYLNMKKLFVLSSDKDVAFDLCAELGFFEEFPDISENQVGLLVSNFSVSAAHIFEDNILLSGSPSRTGIQVVGLDKEKLKKHKEYAVRLVTKDLCEIDVDVIKN</sequence>
<reference evidence="1 2" key="1">
    <citation type="submission" date="2020-09" db="EMBL/GenBank/DDBJ databases">
        <title>Characterization and genome sequencing of Ruminiclostridium sp. nov. MA18.</title>
        <authorList>
            <person name="Rettenmaier R."/>
            <person name="Kowollik M.-L."/>
            <person name="Liebl W."/>
            <person name="Zverlov V."/>
        </authorList>
    </citation>
    <scope>NUCLEOTIDE SEQUENCE [LARGE SCALE GENOMIC DNA]</scope>
    <source>
        <strain evidence="1 2">MA18</strain>
    </source>
</reference>
<evidence type="ECO:0000313" key="2">
    <source>
        <dbReference type="Proteomes" id="UP000306409"/>
    </source>
</evidence>
<organism evidence="1 2">
    <name type="scientific">Ruminiclostridium herbifermentans</name>
    <dbReference type="NCBI Taxonomy" id="2488810"/>
    <lineage>
        <taxon>Bacteria</taxon>
        <taxon>Bacillati</taxon>
        <taxon>Bacillota</taxon>
        <taxon>Clostridia</taxon>
        <taxon>Eubacteriales</taxon>
        <taxon>Oscillospiraceae</taxon>
        <taxon>Ruminiclostridium</taxon>
    </lineage>
</organism>
<keyword evidence="2" id="KW-1185">Reference proteome</keyword>
<dbReference type="OrthoDB" id="1737435at2"/>
<dbReference type="AlphaFoldDB" id="A0A4U7JK75"/>
<dbReference type="EMBL" id="CP061336">
    <property type="protein sequence ID" value="QNU68792.1"/>
    <property type="molecule type" value="Genomic_DNA"/>
</dbReference>
<accession>A0A4U7JK75</accession>
<protein>
    <submittedName>
        <fullName evidence="1">Uncharacterized protein</fullName>
    </submittedName>
</protein>
<evidence type="ECO:0000313" key="1">
    <source>
        <dbReference type="EMBL" id="QNU68792.1"/>
    </source>
</evidence>
<dbReference type="Proteomes" id="UP000306409">
    <property type="component" value="Chromosome"/>
</dbReference>
<proteinExistence type="predicted"/>
<name>A0A4U7JK75_9FIRM</name>
<gene>
    <name evidence="1" type="ORF">EHE19_007470</name>
</gene>